<proteinExistence type="predicted"/>
<dbReference type="InterPro" id="IPR036597">
    <property type="entry name" value="Fido-like_dom_sf"/>
</dbReference>
<evidence type="ECO:0000313" key="1">
    <source>
        <dbReference type="EMBL" id="AMB98716.1"/>
    </source>
</evidence>
<dbReference type="InterPro" id="IPR040198">
    <property type="entry name" value="Fido_containing"/>
</dbReference>
<dbReference type="AlphaFoldDB" id="A0A0X8FJZ7"/>
<dbReference type="PROSITE" id="PS51459">
    <property type="entry name" value="FIDO"/>
    <property type="match status" value="1"/>
</dbReference>
<organism evidence="1 2">
    <name type="scientific">Aerococcus urinaehominis</name>
    <dbReference type="NCBI Taxonomy" id="128944"/>
    <lineage>
        <taxon>Bacteria</taxon>
        <taxon>Bacillati</taxon>
        <taxon>Bacillota</taxon>
        <taxon>Bacilli</taxon>
        <taxon>Lactobacillales</taxon>
        <taxon>Aerococcaceae</taxon>
        <taxon>Aerococcus</taxon>
    </lineage>
</organism>
<dbReference type="Pfam" id="PF02661">
    <property type="entry name" value="Fic"/>
    <property type="match status" value="1"/>
</dbReference>
<evidence type="ECO:0000313" key="2">
    <source>
        <dbReference type="Proteomes" id="UP000062260"/>
    </source>
</evidence>
<dbReference type="InterPro" id="IPR003812">
    <property type="entry name" value="Fido"/>
</dbReference>
<keyword evidence="2" id="KW-1185">Reference proteome</keyword>
<dbReference type="STRING" id="128944.AWM75_01315"/>
<protein>
    <submittedName>
        <fullName evidence="1">Uncharacterized protein</fullName>
    </submittedName>
</protein>
<dbReference type="SUPFAM" id="SSF140931">
    <property type="entry name" value="Fic-like"/>
    <property type="match status" value="1"/>
</dbReference>
<gene>
    <name evidence="1" type="ORF">AWM75_01315</name>
</gene>
<accession>A0A0X8FJZ7</accession>
<dbReference type="PANTHER" id="PTHR13504">
    <property type="entry name" value="FIDO DOMAIN-CONTAINING PROTEIN DDB_G0283145"/>
    <property type="match status" value="1"/>
</dbReference>
<dbReference type="OrthoDB" id="9813719at2"/>
<name>A0A0X8FJZ7_9LACT</name>
<dbReference type="PANTHER" id="PTHR13504:SF38">
    <property type="entry name" value="FIDO DOMAIN-CONTAINING PROTEIN"/>
    <property type="match status" value="1"/>
</dbReference>
<dbReference type="EMBL" id="CP014163">
    <property type="protein sequence ID" value="AMB98716.1"/>
    <property type="molecule type" value="Genomic_DNA"/>
</dbReference>
<reference evidence="1 2" key="1">
    <citation type="journal article" date="2016" name="Genome Announc.">
        <title>Complete Genome Sequences of Aerococcus christensenii CCUG 28831T, Aerococcus sanguinicola CCUG 43001T, Aerococcus urinae CCUG 36881T, Aerococcus urinaeequi CCUG 28094T, Aerococcus urinaehominis CCUG 42038 BT, and Aerococcus viridans CCUG 4311T.</title>
        <authorList>
            <person name="Carkaci D."/>
            <person name="Dargis R."/>
            <person name="Nielsen X.C."/>
            <person name="Skovgaard O."/>
            <person name="Fuursted K."/>
            <person name="Christensen J.J."/>
        </authorList>
    </citation>
    <scope>NUCLEOTIDE SEQUENCE [LARGE SCALE GENOMIC DNA]</scope>
    <source>
        <strain evidence="1 2">CCUG42038B</strain>
    </source>
</reference>
<dbReference type="Proteomes" id="UP000062260">
    <property type="component" value="Chromosome"/>
</dbReference>
<sequence>MLASKLDQIEANQQAIACHLPISQPVTDQAWQDFVLNFVYHSCHVDGNPLTFVETQALLQERATLGGKRLKDYVEAVNLEAACYYIRDLALDSQIVDQNLIKKIHSIVRRDEIAIAGQYKTADNQLISPDILTAEVWETPMRMDQVIQKYHNIKLSQDQSIFEVIAWFHAHLEKIHPFQDGNGHVGRLLINFDLIQNGYLPIIIHDQEASAYYAAIDQANDQDDCQALIDLLMDKQLAAQASFIKRIRN</sequence>
<reference evidence="2" key="2">
    <citation type="submission" date="2016-01" db="EMBL/GenBank/DDBJ databases">
        <title>Six Aerococcus type strain genome sequencing and assembly using PacBio and Illumina Hiseq.</title>
        <authorList>
            <person name="Carkaci D."/>
            <person name="Dargis R."/>
            <person name="Nielsen X.C."/>
            <person name="Skovgaard O."/>
            <person name="Fuursted K."/>
            <person name="Christensen J.J."/>
        </authorList>
    </citation>
    <scope>NUCLEOTIDE SEQUENCE [LARGE SCALE GENOMIC DNA]</scope>
    <source>
        <strain evidence="2">CCUG42038B</strain>
    </source>
</reference>
<dbReference type="KEGG" id="auh:AWM75_01315"/>
<dbReference type="Gene3D" id="1.10.3290.10">
    <property type="entry name" value="Fido-like domain"/>
    <property type="match status" value="1"/>
</dbReference>
<dbReference type="RefSeq" id="WP_067977375.1">
    <property type="nucleotide sequence ID" value="NZ_CP014163.1"/>
</dbReference>